<keyword evidence="5" id="KW-1185">Reference proteome</keyword>
<evidence type="ECO:0000259" key="3">
    <source>
        <dbReference type="SMART" id="SM00849"/>
    </source>
</evidence>
<keyword evidence="1" id="KW-0540">Nuclease</keyword>
<keyword evidence="2" id="KW-0694">RNA-binding</keyword>
<reference evidence="4" key="2">
    <citation type="submission" date="2020-09" db="EMBL/GenBank/DDBJ databases">
        <authorList>
            <person name="Sun Q."/>
            <person name="Ohkuma M."/>
        </authorList>
    </citation>
    <scope>NUCLEOTIDE SEQUENCE</scope>
    <source>
        <strain evidence="4">JCM 18487</strain>
    </source>
</reference>
<dbReference type="PANTHER" id="PTHR43694:SF1">
    <property type="entry name" value="RIBONUCLEASE J"/>
    <property type="match status" value="1"/>
</dbReference>
<accession>A0A917KES1</accession>
<organism evidence="4 5">
    <name type="scientific">Alicyclobacillus cellulosilyticus</name>
    <dbReference type="NCBI Taxonomy" id="1003997"/>
    <lineage>
        <taxon>Bacteria</taxon>
        <taxon>Bacillati</taxon>
        <taxon>Bacillota</taxon>
        <taxon>Bacilli</taxon>
        <taxon>Bacillales</taxon>
        <taxon>Alicyclobacillaceae</taxon>
        <taxon>Alicyclobacillus</taxon>
    </lineage>
</organism>
<keyword evidence="4" id="KW-0378">Hydrolase</keyword>
<evidence type="ECO:0000313" key="4">
    <source>
        <dbReference type="EMBL" id="GGJ10795.1"/>
    </source>
</evidence>
<dbReference type="SUPFAM" id="SSF56281">
    <property type="entry name" value="Metallo-hydrolase/oxidoreductase"/>
    <property type="match status" value="1"/>
</dbReference>
<dbReference type="AlphaFoldDB" id="A0A917KES1"/>
<dbReference type="EMBL" id="BMOY01000034">
    <property type="protein sequence ID" value="GGJ10795.1"/>
    <property type="molecule type" value="Genomic_DNA"/>
</dbReference>
<keyword evidence="1" id="KW-0269">Exonuclease</keyword>
<dbReference type="GO" id="GO:0004527">
    <property type="term" value="F:exonuclease activity"/>
    <property type="evidence" value="ECO:0007669"/>
    <property type="project" value="UniProtKB-KW"/>
</dbReference>
<dbReference type="PANTHER" id="PTHR43694">
    <property type="entry name" value="RIBONUCLEASE J"/>
    <property type="match status" value="1"/>
</dbReference>
<gene>
    <name evidence="4" type="ORF">GCM10010885_20040</name>
</gene>
<proteinExistence type="predicted"/>
<dbReference type="RefSeq" id="WP_188882822.1">
    <property type="nucleotide sequence ID" value="NZ_BMOY01000034.1"/>
</dbReference>
<protein>
    <submittedName>
        <fullName evidence="4">MBL fold hydrolase</fullName>
    </submittedName>
</protein>
<dbReference type="InterPro" id="IPR042173">
    <property type="entry name" value="RNase_J_2"/>
</dbReference>
<reference evidence="4" key="1">
    <citation type="journal article" date="2014" name="Int. J. Syst. Evol. Microbiol.">
        <title>Complete genome sequence of Corynebacterium casei LMG S-19264T (=DSM 44701T), isolated from a smear-ripened cheese.</title>
        <authorList>
            <consortium name="US DOE Joint Genome Institute (JGI-PGF)"/>
            <person name="Walter F."/>
            <person name="Albersmeier A."/>
            <person name="Kalinowski J."/>
            <person name="Ruckert C."/>
        </authorList>
    </citation>
    <scope>NUCLEOTIDE SEQUENCE</scope>
    <source>
        <strain evidence="4">JCM 18487</strain>
    </source>
</reference>
<dbReference type="Pfam" id="PF12706">
    <property type="entry name" value="Lactamase_B_2"/>
    <property type="match status" value="1"/>
</dbReference>
<evidence type="ECO:0000256" key="1">
    <source>
        <dbReference type="ARBA" id="ARBA00022839"/>
    </source>
</evidence>
<dbReference type="Gene3D" id="3.60.15.10">
    <property type="entry name" value="Ribonuclease Z/Hydroxyacylglutathione hydrolase-like"/>
    <property type="match status" value="1"/>
</dbReference>
<dbReference type="GO" id="GO:0003723">
    <property type="term" value="F:RNA binding"/>
    <property type="evidence" value="ECO:0007669"/>
    <property type="project" value="UniProtKB-KW"/>
</dbReference>
<comment type="caution">
    <text evidence="4">The sequence shown here is derived from an EMBL/GenBank/DDBJ whole genome shotgun (WGS) entry which is preliminary data.</text>
</comment>
<dbReference type="Gene3D" id="3.40.50.10710">
    <property type="entry name" value="Metallo-hydrolase/oxidoreductase"/>
    <property type="match status" value="1"/>
</dbReference>
<dbReference type="SMART" id="SM00849">
    <property type="entry name" value="Lactamase_B"/>
    <property type="match status" value="1"/>
</dbReference>
<dbReference type="InterPro" id="IPR036866">
    <property type="entry name" value="RibonucZ/Hydroxyglut_hydro"/>
</dbReference>
<dbReference type="InterPro" id="IPR001279">
    <property type="entry name" value="Metallo-B-lactamas"/>
</dbReference>
<evidence type="ECO:0000313" key="5">
    <source>
        <dbReference type="Proteomes" id="UP000637695"/>
    </source>
</evidence>
<dbReference type="Proteomes" id="UP000637695">
    <property type="component" value="Unassembled WGS sequence"/>
</dbReference>
<sequence length="444" mass="49226">MAQTVWRFHGGVGTIGGTIIEMRHGGHRLVFDLGRPFDPARPVFDAVLTARGVRDLQAMRCAPRIPGLLTGDEADPEGAQTLVAISHLHPDHTSLLPYLRPDIPVLMHTESARLMDLLADAGQGPGRHPARLTAKSGEIVTFGPFRITLLPVDHDIPGACGLLIETPDLRAVYTGDLRLHGCRPEQTLQFADAACAFGPDVLWIEGTRANEAADAENIPEPDIADRIAAVLREARHGAYFTYYPWNPDRLRAMFTAARTAGRSVVVEPEDLYLYAHLTGDLPECLIWWPAEDTTEPVRAWLREMQLPAVRPEAVRRREKDLLISMPYHRFIRFIDIEPEPGGIYMHSNGYPLGPFDPAWTNFRHWLDAFRLQLVSVSSSGHASREEVIALAERMAPRLLMPIHSLAPERIDSPRLARVLPEYGVAYSVADIPAGGTSTSAVRRS</sequence>
<name>A0A917KES1_9BACL</name>
<evidence type="ECO:0000256" key="2">
    <source>
        <dbReference type="ARBA" id="ARBA00022884"/>
    </source>
</evidence>
<feature type="domain" description="Metallo-beta-lactamase" evidence="3">
    <location>
        <begin position="16"/>
        <end position="231"/>
    </location>
</feature>